<dbReference type="GO" id="GO:0003723">
    <property type="term" value="F:RNA binding"/>
    <property type="evidence" value="ECO:0007669"/>
    <property type="project" value="InterPro"/>
</dbReference>
<dbReference type="InterPro" id="IPR027417">
    <property type="entry name" value="P-loop_NTPase"/>
</dbReference>
<keyword evidence="19" id="KW-0511">Multifunctional enzyme</keyword>
<keyword evidence="14" id="KW-0378">Hydrolase</keyword>
<evidence type="ECO:0000259" key="24">
    <source>
        <dbReference type="PROSITE" id="PS52020"/>
    </source>
</evidence>
<dbReference type="GO" id="GO:0003724">
    <property type="term" value="F:RNA helicase activity"/>
    <property type="evidence" value="ECO:0007669"/>
    <property type="project" value="InterPro"/>
</dbReference>
<dbReference type="InterPro" id="IPR000605">
    <property type="entry name" value="Helicase_SF3_ssDNA/RNA_vir"/>
</dbReference>
<evidence type="ECO:0000256" key="3">
    <source>
        <dbReference type="ARBA" id="ARBA00004147"/>
    </source>
</evidence>
<dbReference type="SUPFAM" id="SSF52540">
    <property type="entry name" value="P-loop containing nucleoside triphosphate hydrolases"/>
    <property type="match status" value="1"/>
</dbReference>
<evidence type="ECO:0000256" key="12">
    <source>
        <dbReference type="ARBA" id="ARBA00022741"/>
    </source>
</evidence>
<keyword evidence="8" id="KW-0548">Nucleotidyltransferase</keyword>
<keyword evidence="15" id="KW-0347">Helicase</keyword>
<dbReference type="GO" id="GO:0042025">
    <property type="term" value="C:host cell nucleus"/>
    <property type="evidence" value="ECO:0007669"/>
    <property type="project" value="UniProtKB-SubCell"/>
</dbReference>
<evidence type="ECO:0000256" key="10">
    <source>
        <dbReference type="ARBA" id="ARBA00022722"/>
    </source>
</evidence>
<comment type="catalytic activity">
    <reaction evidence="22">
        <text>ATP + H2O = ADP + phosphate + H(+)</text>
        <dbReference type="Rhea" id="RHEA:13065"/>
        <dbReference type="ChEBI" id="CHEBI:15377"/>
        <dbReference type="ChEBI" id="CHEBI:15378"/>
        <dbReference type="ChEBI" id="CHEBI:30616"/>
        <dbReference type="ChEBI" id="CHEBI:43474"/>
        <dbReference type="ChEBI" id="CHEBI:456216"/>
    </reaction>
</comment>
<evidence type="ECO:0000256" key="1">
    <source>
        <dbReference type="ARBA" id="ARBA00001936"/>
    </source>
</evidence>
<evidence type="ECO:0000256" key="8">
    <source>
        <dbReference type="ARBA" id="ARBA00022695"/>
    </source>
</evidence>
<evidence type="ECO:0000256" key="7">
    <source>
        <dbReference type="ARBA" id="ARBA00022679"/>
    </source>
</evidence>
<keyword evidence="13" id="KW-0255">Endonuclease</keyword>
<evidence type="ECO:0000256" key="16">
    <source>
        <dbReference type="ARBA" id="ARBA00022840"/>
    </source>
</evidence>
<dbReference type="Pfam" id="PF00910">
    <property type="entry name" value="RNA_helicase"/>
    <property type="match status" value="1"/>
</dbReference>
<evidence type="ECO:0000313" key="26">
    <source>
        <dbReference type="Proteomes" id="UP001233453"/>
    </source>
</evidence>
<keyword evidence="9" id="KW-0235">DNA replication</keyword>
<evidence type="ECO:0000256" key="6">
    <source>
        <dbReference type="ARBA" id="ARBA00022562"/>
    </source>
</evidence>
<keyword evidence="18" id="KW-0238">DNA-binding</keyword>
<dbReference type="GO" id="GO:0046872">
    <property type="term" value="F:metal ion binding"/>
    <property type="evidence" value="ECO:0007669"/>
    <property type="project" value="UniProtKB-KW"/>
</dbReference>
<evidence type="ECO:0000256" key="18">
    <source>
        <dbReference type="ARBA" id="ARBA00023125"/>
    </source>
</evidence>
<evidence type="ECO:0000313" key="25">
    <source>
        <dbReference type="EMBL" id="QIR82201.1"/>
    </source>
</evidence>
<dbReference type="GO" id="GO:0000166">
    <property type="term" value="F:nucleotide binding"/>
    <property type="evidence" value="ECO:0007669"/>
    <property type="project" value="UniProtKB-KW"/>
</dbReference>
<protein>
    <recommendedName>
        <fullName evidence="5">Replication-associated protein</fullName>
    </recommendedName>
    <alternativeName>
        <fullName evidence="20">ATP-dependent helicase Rep</fullName>
    </alternativeName>
    <alternativeName>
        <fullName evidence="21">RepP</fullName>
    </alternativeName>
</protein>
<dbReference type="EMBL" id="MN379588">
    <property type="protein sequence ID" value="QIR82201.1"/>
    <property type="molecule type" value="Genomic_DNA"/>
</dbReference>
<dbReference type="InterPro" id="IPR049912">
    <property type="entry name" value="CRESS_DNA_REP"/>
</dbReference>
<evidence type="ECO:0000256" key="17">
    <source>
        <dbReference type="ARBA" id="ARBA00023124"/>
    </source>
</evidence>
<evidence type="ECO:0000256" key="4">
    <source>
        <dbReference type="ARBA" id="ARBA00008545"/>
    </source>
</evidence>
<comment type="subcellular location">
    <subcellularLocation>
        <location evidence="3">Host nucleus</location>
    </subcellularLocation>
</comment>
<dbReference type="PROSITE" id="PS52020">
    <property type="entry name" value="CRESS_DNA_REP"/>
    <property type="match status" value="1"/>
</dbReference>
<keyword evidence="26" id="KW-1185">Reference proteome</keyword>
<sequence>MAPAENGISLMASQCSGNTKPSQRAKGRNFQITLNEVERWEKLKEYLEGRKLLNYAIACKERAPTTGHEHIHCYVQFSNSTQLAMSKMEGAHIEVCRGSPQQNVAYVKKDGIIIWETGTLRLTGNPTIRDIMEMDKDEIYDLPWQMRSTAMKIKDEQANDIDIDDWKKDVEIYWIMGPSGVGKTERAKQIVREKAEKYGRKINSVKYVSTFWQGVGNAKIAIYDDFRDSDMKPQEFINFIDYNYHTMNIKGGEKRNEYSLIIITSVQDPHYIYMGMRDEEPRRQWLRRMTIVDLTPLPEEDHIDTSEDFDFSLL</sequence>
<dbReference type="GO" id="GO:0016787">
    <property type="term" value="F:hydrolase activity"/>
    <property type="evidence" value="ECO:0007669"/>
    <property type="project" value="UniProtKB-KW"/>
</dbReference>
<keyword evidence="6" id="KW-1048">Host nucleus</keyword>
<dbReference type="Pfam" id="PF02407">
    <property type="entry name" value="Viral_Rep"/>
    <property type="match status" value="1"/>
</dbReference>
<keyword evidence="17" id="KW-0190">Covalent protein-DNA linkage</keyword>
<keyword evidence="10" id="KW-0540">Nuclease</keyword>
<accession>A0A6G9W4G6</accession>
<dbReference type="Proteomes" id="UP001233453">
    <property type="component" value="Segment"/>
</dbReference>
<feature type="domain" description="CRESS-DNA virus Rep endonuclease" evidence="24">
    <location>
        <begin position="24"/>
        <end position="120"/>
    </location>
</feature>
<comment type="similarity">
    <text evidence="4">Belongs to the nanoviruses/circoviruses replication-associated protein family.</text>
</comment>
<feature type="region of interest" description="Disordered" evidence="23">
    <location>
        <begin position="1"/>
        <end position="26"/>
    </location>
</feature>
<evidence type="ECO:0000256" key="2">
    <source>
        <dbReference type="ARBA" id="ARBA00001946"/>
    </source>
</evidence>
<comment type="cofactor">
    <cofactor evidence="1">
        <name>Mn(2+)</name>
        <dbReference type="ChEBI" id="CHEBI:29035"/>
    </cofactor>
</comment>
<reference evidence="25" key="1">
    <citation type="submission" date="2019-08" db="EMBL/GenBank/DDBJ databases">
        <title>Identification of single stranded DNA viruses in chicken tracheal swab swabs.</title>
        <authorList>
            <person name="Chrzastek K."/>
            <person name="Kapczynski D."/>
            <person name="Kulkarni A."/>
            <person name="Chappell L."/>
            <person name="Schmidlin K."/>
            <person name="Varsani A."/>
        </authorList>
    </citation>
    <scope>NUCLEOTIDE SEQUENCE</scope>
    <source>
        <strain evidence="25">Mg5_2197</strain>
    </source>
</reference>
<evidence type="ECO:0000256" key="20">
    <source>
        <dbReference type="ARBA" id="ARBA00030754"/>
    </source>
</evidence>
<keyword evidence="7" id="KW-0808">Transferase</keyword>
<evidence type="ECO:0000256" key="19">
    <source>
        <dbReference type="ARBA" id="ARBA00023268"/>
    </source>
</evidence>
<keyword evidence="12" id="KW-0547">Nucleotide-binding</keyword>
<evidence type="ECO:0000256" key="22">
    <source>
        <dbReference type="ARBA" id="ARBA00049360"/>
    </source>
</evidence>
<evidence type="ECO:0000256" key="9">
    <source>
        <dbReference type="ARBA" id="ARBA00022705"/>
    </source>
</evidence>
<dbReference type="GO" id="GO:0006260">
    <property type="term" value="P:DNA replication"/>
    <property type="evidence" value="ECO:0007669"/>
    <property type="project" value="UniProtKB-KW"/>
</dbReference>
<dbReference type="Gene3D" id="3.40.1310.20">
    <property type="match status" value="1"/>
</dbReference>
<keyword evidence="16" id="KW-0067">ATP-binding</keyword>
<evidence type="ECO:0000256" key="23">
    <source>
        <dbReference type="SAM" id="MobiDB-lite"/>
    </source>
</evidence>
<comment type="cofactor">
    <cofactor evidence="2">
        <name>Mg(2+)</name>
        <dbReference type="ChEBI" id="CHEBI:18420"/>
    </cofactor>
</comment>
<evidence type="ECO:0000256" key="15">
    <source>
        <dbReference type="ARBA" id="ARBA00022806"/>
    </source>
</evidence>
<feature type="compositionally biased region" description="Polar residues" evidence="23">
    <location>
        <begin position="11"/>
        <end position="22"/>
    </location>
</feature>
<evidence type="ECO:0000256" key="5">
    <source>
        <dbReference type="ARBA" id="ARBA00014531"/>
    </source>
</evidence>
<evidence type="ECO:0000256" key="21">
    <source>
        <dbReference type="ARBA" id="ARBA00032243"/>
    </source>
</evidence>
<keyword evidence="11" id="KW-0479">Metal-binding</keyword>
<evidence type="ECO:0000256" key="11">
    <source>
        <dbReference type="ARBA" id="ARBA00022723"/>
    </source>
</evidence>
<dbReference type="GO" id="GO:0003677">
    <property type="term" value="F:DNA binding"/>
    <property type="evidence" value="ECO:0007669"/>
    <property type="project" value="UniProtKB-KW"/>
</dbReference>
<proteinExistence type="inferred from homology"/>
<evidence type="ECO:0000256" key="13">
    <source>
        <dbReference type="ARBA" id="ARBA00022759"/>
    </source>
</evidence>
<dbReference type="GO" id="GO:0004519">
    <property type="term" value="F:endonuclease activity"/>
    <property type="evidence" value="ECO:0007669"/>
    <property type="project" value="UniProtKB-KW"/>
</dbReference>
<organism evidence="25 26">
    <name type="scientific">Chicken virus mg5_2197</name>
    <dbReference type="NCBI Taxonomy" id="2720905"/>
    <lineage>
        <taxon>Viruses</taxon>
        <taxon>Monodnaviria</taxon>
        <taxon>Shotokuvirae</taxon>
        <taxon>Cressdnaviricota</taxon>
        <taxon>Arfiviricetes</taxon>
        <taxon>Rivendellvirales</taxon>
        <taxon>Naryaviridae</taxon>
        <taxon>Mirkivirus</taxon>
        <taxon>Mirkivirus athela</taxon>
    </lineage>
</organism>
<evidence type="ECO:0000256" key="14">
    <source>
        <dbReference type="ARBA" id="ARBA00022801"/>
    </source>
</evidence>
<name>A0A6G9W4G6_9VIRU</name>
<dbReference type="GO" id="GO:0016779">
    <property type="term" value="F:nucleotidyltransferase activity"/>
    <property type="evidence" value="ECO:0007669"/>
    <property type="project" value="UniProtKB-KW"/>
</dbReference>